<dbReference type="PANTHER" id="PTHR23150">
    <property type="entry name" value="SULFATASE MODIFYING FACTOR 1, 2"/>
    <property type="match status" value="1"/>
</dbReference>
<name>A0ABT1WF92_9BURK</name>
<evidence type="ECO:0000259" key="1">
    <source>
        <dbReference type="Pfam" id="PF03781"/>
    </source>
</evidence>
<dbReference type="InterPro" id="IPR016187">
    <property type="entry name" value="CTDL_fold"/>
</dbReference>
<dbReference type="Gene3D" id="3.90.1580.10">
    <property type="entry name" value="paralog of FGE (formylglycine-generating enzyme)"/>
    <property type="match status" value="1"/>
</dbReference>
<dbReference type="Proteomes" id="UP001204142">
    <property type="component" value="Unassembled WGS sequence"/>
</dbReference>
<evidence type="ECO:0000313" key="2">
    <source>
        <dbReference type="EMBL" id="MCQ8896164.1"/>
    </source>
</evidence>
<reference evidence="2 3" key="1">
    <citation type="submission" date="2022-07" db="EMBL/GenBank/DDBJ databases">
        <authorList>
            <person name="Xamxidin M."/>
            <person name="Wu M."/>
        </authorList>
    </citation>
    <scope>NUCLEOTIDE SEQUENCE [LARGE SCALE GENOMIC DNA]</scope>
    <source>
        <strain evidence="2 3">NBRC 111650</strain>
    </source>
</reference>
<protein>
    <submittedName>
        <fullName evidence="2">Formylglycine-generating enzyme family protein</fullName>
    </submittedName>
</protein>
<dbReference type="Pfam" id="PF03781">
    <property type="entry name" value="FGE-sulfatase"/>
    <property type="match status" value="1"/>
</dbReference>
<dbReference type="SUPFAM" id="SSF56436">
    <property type="entry name" value="C-type lectin-like"/>
    <property type="match status" value="1"/>
</dbReference>
<proteinExistence type="predicted"/>
<keyword evidence="3" id="KW-1185">Reference proteome</keyword>
<gene>
    <name evidence="2" type="ORF">NQT62_06895</name>
</gene>
<dbReference type="EMBL" id="JANIGO010000002">
    <property type="protein sequence ID" value="MCQ8896164.1"/>
    <property type="molecule type" value="Genomic_DNA"/>
</dbReference>
<organism evidence="2 3">
    <name type="scientific">Limnobacter humi</name>
    <dbReference type="NCBI Taxonomy" id="1778671"/>
    <lineage>
        <taxon>Bacteria</taxon>
        <taxon>Pseudomonadati</taxon>
        <taxon>Pseudomonadota</taxon>
        <taxon>Betaproteobacteria</taxon>
        <taxon>Burkholderiales</taxon>
        <taxon>Burkholderiaceae</taxon>
        <taxon>Limnobacter</taxon>
    </lineage>
</organism>
<evidence type="ECO:0000313" key="3">
    <source>
        <dbReference type="Proteomes" id="UP001204142"/>
    </source>
</evidence>
<comment type="caution">
    <text evidence="2">The sequence shown here is derived from an EMBL/GenBank/DDBJ whole genome shotgun (WGS) entry which is preliminary data.</text>
</comment>
<dbReference type="PANTHER" id="PTHR23150:SF19">
    <property type="entry name" value="FORMYLGLYCINE-GENERATING ENZYME"/>
    <property type="match status" value="1"/>
</dbReference>
<dbReference type="InterPro" id="IPR042095">
    <property type="entry name" value="SUMF_sf"/>
</dbReference>
<accession>A0ABT1WF92</accession>
<sequence length="272" mass="29898">MFVPGGAFRMGSNDHYPEERPERTVEVDSFWLDETPVTVAQFSRFVEATGWVTQSEEQGSSHVFVPTSGPVDLSNPALWWLPVTGACWHTPRGPAEATATIDPQTPVTHIALADAKVYAAWAGGRLPTEIEWERAARGGRDGEPYAWGTEFAPHGQRMAHVWRGSFPWYYAPGGVPGPCPVGQFPANGYGLIDMIGNVWEWTVSAYTKTDASSVCSCYPDRDTQQLWTLKGGSHLCAAEYCLRYRPAARIGVRSTASTSHIGFRVAYSNPEN</sequence>
<dbReference type="InterPro" id="IPR005532">
    <property type="entry name" value="SUMF_dom"/>
</dbReference>
<dbReference type="InterPro" id="IPR051043">
    <property type="entry name" value="Sulfatase_Mod_Factor_Kinase"/>
</dbReference>
<feature type="domain" description="Sulfatase-modifying factor enzyme-like" evidence="1">
    <location>
        <begin position="2"/>
        <end position="266"/>
    </location>
</feature>
<dbReference type="RefSeq" id="WP_256764424.1">
    <property type="nucleotide sequence ID" value="NZ_JANIGO010000002.1"/>
</dbReference>